<dbReference type="AlphaFoldDB" id="W2CSW6"/>
<dbReference type="Proteomes" id="UP000018874">
    <property type="component" value="Unassembled WGS sequence"/>
</dbReference>
<keyword evidence="2" id="KW-1185">Reference proteome</keyword>
<proteinExistence type="predicted"/>
<accession>W2CSW6</accession>
<evidence type="ECO:0000313" key="2">
    <source>
        <dbReference type="Proteomes" id="UP000018874"/>
    </source>
</evidence>
<organism evidence="1 2">
    <name type="scientific">Tannerella sp. oral taxon BU063 isolate Cell 6/7/9</name>
    <dbReference type="NCBI Taxonomy" id="1411021"/>
    <lineage>
        <taxon>Bacteria</taxon>
        <taxon>Pseudomonadati</taxon>
        <taxon>Bacteroidota</taxon>
        <taxon>Bacteroidia</taxon>
        <taxon>Bacteroidales</taxon>
        <taxon>Tannerellaceae</taxon>
        <taxon>Tannerella</taxon>
    </lineage>
</organism>
<reference evidence="1 2" key="1">
    <citation type="submission" date="2013-11" db="EMBL/GenBank/DDBJ databases">
        <title>Single cell genomics of uncultured Tannerella BU063 (oral taxon 286).</title>
        <authorList>
            <person name="Beall C.J."/>
            <person name="Campbell A.G."/>
            <person name="Griffen A.L."/>
            <person name="Podar M."/>
            <person name="Leys E.J."/>
        </authorList>
    </citation>
    <scope>NUCLEOTIDE SEQUENCE [LARGE SCALE GENOMIC DNA]</scope>
    <source>
        <strain evidence="1">Cell 6/7/9</strain>
    </source>
</reference>
<protein>
    <submittedName>
        <fullName evidence="1">Uncharacterized protein</fullName>
    </submittedName>
</protein>
<comment type="caution">
    <text evidence="1">The sequence shown here is derived from an EMBL/GenBank/DDBJ whole genome shotgun (WGS) entry which is preliminary data.</text>
</comment>
<dbReference type="EMBL" id="AYYD01001059">
    <property type="protein sequence ID" value="ETK09552.1"/>
    <property type="molecule type" value="Genomic_DNA"/>
</dbReference>
<sequence>MDILKYLAKFAGGRIRLDLLLLLFLYQGKKRRPPHL</sequence>
<name>W2CSW6_9BACT</name>
<evidence type="ECO:0000313" key="1">
    <source>
        <dbReference type="EMBL" id="ETK09552.1"/>
    </source>
</evidence>
<gene>
    <name evidence="1" type="ORF">T231_09165</name>
</gene>